<accession>A0A6J4SEJ5</accession>
<dbReference type="AlphaFoldDB" id="A0A6J4SEJ5"/>
<dbReference type="EMBL" id="CADCVL010000390">
    <property type="protein sequence ID" value="CAA9497187.1"/>
    <property type="molecule type" value="Genomic_DNA"/>
</dbReference>
<organism evidence="1">
    <name type="scientific">uncultured Solirubrobacteraceae bacterium</name>
    <dbReference type="NCBI Taxonomy" id="1162706"/>
    <lineage>
        <taxon>Bacteria</taxon>
        <taxon>Bacillati</taxon>
        <taxon>Actinomycetota</taxon>
        <taxon>Thermoleophilia</taxon>
        <taxon>Solirubrobacterales</taxon>
        <taxon>Solirubrobacteraceae</taxon>
        <taxon>environmental samples</taxon>
    </lineage>
</organism>
<sequence>MAWRLRNVGAVAGLAICCAQLIGPDGDRLDHGVPDVTVRGAATRV</sequence>
<name>A0A6J4SEJ5_9ACTN</name>
<proteinExistence type="predicted"/>
<evidence type="ECO:0000313" key="1">
    <source>
        <dbReference type="EMBL" id="CAA9497187.1"/>
    </source>
</evidence>
<protein>
    <submittedName>
        <fullName evidence="1">Uncharacterized protein</fullName>
    </submittedName>
</protein>
<gene>
    <name evidence="1" type="ORF">AVDCRST_MAG65-2367</name>
</gene>
<reference evidence="1" key="1">
    <citation type="submission" date="2020-02" db="EMBL/GenBank/DDBJ databases">
        <authorList>
            <person name="Meier V. D."/>
        </authorList>
    </citation>
    <scope>NUCLEOTIDE SEQUENCE</scope>
    <source>
        <strain evidence="1">AVDCRST_MAG65</strain>
    </source>
</reference>